<evidence type="ECO:0000259" key="2">
    <source>
        <dbReference type="PROSITE" id="PS50112"/>
    </source>
</evidence>
<name>A0A1S7LI43_MAGMO</name>
<dbReference type="AlphaFoldDB" id="A0A1S7LI43"/>
<dbReference type="SUPFAM" id="SSF53850">
    <property type="entry name" value="Periplasmic binding protein-like II"/>
    <property type="match status" value="1"/>
</dbReference>
<dbReference type="SMART" id="SM00086">
    <property type="entry name" value="PAC"/>
    <property type="match status" value="1"/>
</dbReference>
<dbReference type="CDD" id="cd00130">
    <property type="entry name" value="PAS"/>
    <property type="match status" value="2"/>
</dbReference>
<dbReference type="InterPro" id="IPR000700">
    <property type="entry name" value="PAS-assoc_C"/>
</dbReference>
<dbReference type="InterPro" id="IPR035965">
    <property type="entry name" value="PAS-like_dom_sf"/>
</dbReference>
<keyword evidence="1" id="KW-0472">Membrane</keyword>
<dbReference type="SUPFAM" id="SSF55785">
    <property type="entry name" value="PYP-like sensor domain (PAS domain)"/>
    <property type="match status" value="2"/>
</dbReference>
<dbReference type="EMBL" id="LO017727">
    <property type="protein sequence ID" value="CRH05757.1"/>
    <property type="molecule type" value="Genomic_DNA"/>
</dbReference>
<dbReference type="Gene3D" id="3.40.190.10">
    <property type="entry name" value="Periplasmic binding protein-like II"/>
    <property type="match status" value="2"/>
</dbReference>
<dbReference type="InterPro" id="IPR001610">
    <property type="entry name" value="PAC"/>
</dbReference>
<keyword evidence="1" id="KW-1133">Transmembrane helix</keyword>
<dbReference type="PANTHER" id="PTHR44757">
    <property type="entry name" value="DIGUANYLATE CYCLASE DGCP"/>
    <property type="match status" value="1"/>
</dbReference>
<dbReference type="InterPro" id="IPR052155">
    <property type="entry name" value="Biofilm_reg_signaling"/>
</dbReference>
<accession>A0A1S7LI43</accession>
<dbReference type="GO" id="GO:0006355">
    <property type="term" value="P:regulation of DNA-templated transcription"/>
    <property type="evidence" value="ECO:0007669"/>
    <property type="project" value="InterPro"/>
</dbReference>
<dbReference type="Gene3D" id="3.30.450.20">
    <property type="entry name" value="PAS domain"/>
    <property type="match status" value="2"/>
</dbReference>
<dbReference type="InterPro" id="IPR000014">
    <property type="entry name" value="PAS"/>
</dbReference>
<feature type="transmembrane region" description="Helical" evidence="1">
    <location>
        <begin position="280"/>
        <end position="302"/>
    </location>
</feature>
<dbReference type="PROSITE" id="PS50112">
    <property type="entry name" value="PAS"/>
    <property type="match status" value="2"/>
</dbReference>
<dbReference type="SMART" id="SM00091">
    <property type="entry name" value="PAS"/>
    <property type="match status" value="2"/>
</dbReference>
<sequence>MAKRGEAIAMARWQPTADYLSEKIPHKQFRIIPMRFDEAPLLIRNQLIDFTIANPAIYIDLEAKFGVQRIVTLKNRLSANQHVTQFGSAIFSRAEHPEVSKLSHLIGRTVAAVHETSLGGWIMAIKTLENAGVTRNSLAQVQFLNTHDAVVKGVLEGRYDAGIVRTDTIERMAIEKKIDPDRLQILGQRQLKHFPFRISTDLYPEWPVARAPHTDSALAEQIALVLMQLPPDHPAAVAAHIHGWTVPENYQPVHGLLKKLGLPPYDHYEAISIWQILTLYWPWIVSFTAIMALLIVGIALIYRLNNRLSSRQKALQQMEARYQATFEQSALGILYISPTGKLQRVNQALCVLSGFTAYELHKMNWNDLSYPEDLAQELPLYEALKRGERSDFQLEKRLLRKDGSRLWVRITFSCIRSSQGELQSLVGVLDDISERKQLEEAKEQTDRLHAVILNTSGDGILGLDLDGCHTFVNPAASQMLGWSADELLGKAGHALWHHTQKDGSLYNVESCPITAVLNNAKVHRGHDELFWRKDQSSFLVDYISTPIMEEGRVTGAVVIFHANTKEEEKKGIPTVGERQHLATEQTE</sequence>
<feature type="domain" description="PAC" evidence="3">
    <location>
        <begin position="392"/>
        <end position="444"/>
    </location>
</feature>
<evidence type="ECO:0000313" key="4">
    <source>
        <dbReference type="EMBL" id="CRH05757.1"/>
    </source>
</evidence>
<dbReference type="PROSITE" id="PS50113">
    <property type="entry name" value="PAC"/>
    <property type="match status" value="1"/>
</dbReference>
<organism evidence="4">
    <name type="scientific">Magnetococcus massalia (strain MO-1)</name>
    <dbReference type="NCBI Taxonomy" id="451514"/>
    <lineage>
        <taxon>Bacteria</taxon>
        <taxon>Pseudomonadati</taxon>
        <taxon>Pseudomonadota</taxon>
        <taxon>Magnetococcia</taxon>
        <taxon>Magnetococcales</taxon>
        <taxon>Magnetococcaceae</taxon>
        <taxon>Magnetococcus</taxon>
    </lineage>
</organism>
<gene>
    <name evidence="4" type="ORF">MAGMO_1569</name>
</gene>
<dbReference type="Pfam" id="PF00989">
    <property type="entry name" value="PAS"/>
    <property type="match status" value="1"/>
</dbReference>
<proteinExistence type="predicted"/>
<dbReference type="NCBIfam" id="TIGR00229">
    <property type="entry name" value="sensory_box"/>
    <property type="match status" value="2"/>
</dbReference>
<dbReference type="InterPro" id="IPR013767">
    <property type="entry name" value="PAS_fold"/>
</dbReference>
<reference evidence="4" key="1">
    <citation type="submission" date="2015-04" db="EMBL/GenBank/DDBJ databases">
        <authorList>
            <person name="Syromyatnikov M.Y."/>
            <person name="Popov V.N."/>
        </authorList>
    </citation>
    <scope>NUCLEOTIDE SEQUENCE</scope>
    <source>
        <strain evidence="4">MO-1</strain>
    </source>
</reference>
<feature type="domain" description="PAS" evidence="2">
    <location>
        <begin position="445"/>
        <end position="490"/>
    </location>
</feature>
<dbReference type="Pfam" id="PF13426">
    <property type="entry name" value="PAS_9"/>
    <property type="match status" value="1"/>
</dbReference>
<evidence type="ECO:0000256" key="1">
    <source>
        <dbReference type="SAM" id="Phobius"/>
    </source>
</evidence>
<evidence type="ECO:0000259" key="3">
    <source>
        <dbReference type="PROSITE" id="PS50113"/>
    </source>
</evidence>
<feature type="domain" description="PAS" evidence="2">
    <location>
        <begin position="318"/>
        <end position="373"/>
    </location>
</feature>
<dbReference type="Pfam" id="PF12974">
    <property type="entry name" value="Phosphonate-bd"/>
    <property type="match status" value="1"/>
</dbReference>
<protein>
    <submittedName>
        <fullName evidence="4">Putative regulator with two PAS domains</fullName>
    </submittedName>
</protein>
<dbReference type="PANTHER" id="PTHR44757:SF2">
    <property type="entry name" value="BIOFILM ARCHITECTURE MAINTENANCE PROTEIN MBAA"/>
    <property type="match status" value="1"/>
</dbReference>
<keyword evidence="1" id="KW-0812">Transmembrane</keyword>